<dbReference type="CDD" id="cd00082">
    <property type="entry name" value="HisKA"/>
    <property type="match status" value="1"/>
</dbReference>
<keyword evidence="3" id="KW-0808">Transferase</keyword>
<evidence type="ECO:0000256" key="2">
    <source>
        <dbReference type="ARBA" id="ARBA00012438"/>
    </source>
</evidence>
<name>A0A7X0B5L4_9PROT</name>
<organism evidence="3 4">
    <name type="scientific">Nitrospirillum iridis</name>
    <dbReference type="NCBI Taxonomy" id="765888"/>
    <lineage>
        <taxon>Bacteria</taxon>
        <taxon>Pseudomonadati</taxon>
        <taxon>Pseudomonadota</taxon>
        <taxon>Alphaproteobacteria</taxon>
        <taxon>Rhodospirillales</taxon>
        <taxon>Azospirillaceae</taxon>
        <taxon>Nitrospirillum</taxon>
    </lineage>
</organism>
<dbReference type="EMBL" id="JACIIZ010000021">
    <property type="protein sequence ID" value="MBB6254886.1"/>
    <property type="molecule type" value="Genomic_DNA"/>
</dbReference>
<evidence type="ECO:0000313" key="3">
    <source>
        <dbReference type="EMBL" id="MBB6254886.1"/>
    </source>
</evidence>
<evidence type="ECO:0000256" key="1">
    <source>
        <dbReference type="ARBA" id="ARBA00000085"/>
    </source>
</evidence>
<comment type="catalytic activity">
    <reaction evidence="1">
        <text>ATP + protein L-histidine = ADP + protein N-phospho-L-histidine.</text>
        <dbReference type="EC" id="2.7.13.3"/>
    </reaction>
</comment>
<proteinExistence type="predicted"/>
<dbReference type="InterPro" id="IPR003661">
    <property type="entry name" value="HisK_dim/P_dom"/>
</dbReference>
<dbReference type="AlphaFoldDB" id="A0A7X0B5L4"/>
<keyword evidence="3" id="KW-0418">Kinase</keyword>
<dbReference type="Proteomes" id="UP000539175">
    <property type="component" value="Unassembled WGS sequence"/>
</dbReference>
<dbReference type="Gene3D" id="1.10.287.130">
    <property type="match status" value="1"/>
</dbReference>
<gene>
    <name evidence="3" type="ORF">FHS74_005479</name>
</gene>
<keyword evidence="4" id="KW-1185">Reference proteome</keyword>
<reference evidence="3 4" key="1">
    <citation type="submission" date="2020-08" db="EMBL/GenBank/DDBJ databases">
        <title>Genomic Encyclopedia of Type Strains, Phase IV (KMG-IV): sequencing the most valuable type-strain genomes for metagenomic binning, comparative biology and taxonomic classification.</title>
        <authorList>
            <person name="Goeker M."/>
        </authorList>
    </citation>
    <scope>NUCLEOTIDE SEQUENCE [LARGE SCALE GENOMIC DNA]</scope>
    <source>
        <strain evidence="3 4">DSM 22198</strain>
    </source>
</reference>
<dbReference type="EC" id="2.7.13.3" evidence="2"/>
<dbReference type="GO" id="GO:0000155">
    <property type="term" value="F:phosphorelay sensor kinase activity"/>
    <property type="evidence" value="ECO:0007669"/>
    <property type="project" value="InterPro"/>
</dbReference>
<dbReference type="RefSeq" id="WP_184807409.1">
    <property type="nucleotide sequence ID" value="NZ_JACIIZ010000021.1"/>
</dbReference>
<sequence length="162" mass="16457">MAASMDGRGDADGRIVPATFLHDLNNLLTAIHGYSTLLAADLPVGGTEQEFAARILAAAEEARQLVARVPRQRTPSALRVLLVGRALARLAGGLETLGLEVTLAGTAREAQGALKASTGDWDVVAGTAEALGALDGCGLPLARVPAGADAVTVDALIRAARA</sequence>
<accession>A0A7X0B5L4</accession>
<evidence type="ECO:0000313" key="4">
    <source>
        <dbReference type="Proteomes" id="UP000539175"/>
    </source>
</evidence>
<comment type="caution">
    <text evidence="3">The sequence shown here is derived from an EMBL/GenBank/DDBJ whole genome shotgun (WGS) entry which is preliminary data.</text>
</comment>
<protein>
    <recommendedName>
        <fullName evidence="2">histidine kinase</fullName>
        <ecNumber evidence="2">2.7.13.3</ecNumber>
    </recommendedName>
</protein>